<comment type="caution">
    <text evidence="1">The sequence shown here is derived from an EMBL/GenBank/DDBJ whole genome shotgun (WGS) entry which is preliminary data.</text>
</comment>
<proteinExistence type="predicted"/>
<dbReference type="PANTHER" id="PTHR10000">
    <property type="entry name" value="PHOSPHOSERINE PHOSPHATASE"/>
    <property type="match status" value="1"/>
</dbReference>
<dbReference type="SUPFAM" id="SSF56784">
    <property type="entry name" value="HAD-like"/>
    <property type="match status" value="1"/>
</dbReference>
<dbReference type="GO" id="GO:0005829">
    <property type="term" value="C:cytosol"/>
    <property type="evidence" value="ECO:0007669"/>
    <property type="project" value="TreeGrafter"/>
</dbReference>
<gene>
    <name evidence="1" type="ORF">FED44_02945</name>
</gene>
<keyword evidence="2" id="KW-1185">Reference proteome</keyword>
<organism evidence="1 2">
    <name type="scientific">Microbispora triticiradicis</name>
    <dbReference type="NCBI Taxonomy" id="2200763"/>
    <lineage>
        <taxon>Bacteria</taxon>
        <taxon>Bacillati</taxon>
        <taxon>Actinomycetota</taxon>
        <taxon>Actinomycetes</taxon>
        <taxon>Streptosporangiales</taxon>
        <taxon>Streptosporangiaceae</taxon>
        <taxon>Microbispora</taxon>
    </lineage>
</organism>
<dbReference type="NCBIfam" id="TIGR00099">
    <property type="entry name" value="Cof-subfamily"/>
    <property type="match status" value="1"/>
</dbReference>
<dbReference type="InterPro" id="IPR000150">
    <property type="entry name" value="Cof"/>
</dbReference>
<dbReference type="InterPro" id="IPR036412">
    <property type="entry name" value="HAD-like_sf"/>
</dbReference>
<accession>A0A5R8ZNM0</accession>
<dbReference type="GO" id="GO:0016791">
    <property type="term" value="F:phosphatase activity"/>
    <property type="evidence" value="ECO:0007669"/>
    <property type="project" value="UniProtKB-ARBA"/>
</dbReference>
<dbReference type="CDD" id="cd07516">
    <property type="entry name" value="HAD_Pase"/>
    <property type="match status" value="1"/>
</dbReference>
<dbReference type="Proteomes" id="UP000309033">
    <property type="component" value="Unassembled WGS sequence"/>
</dbReference>
<dbReference type="OrthoDB" id="3180855at2"/>
<sequence length="272" mass="28801">MTCPRLIATDLDGTALRTDGTISSRTAAAFARVEKSGGTLVFVTGRPPRWMHSVAGTVGHCGLAICANGALVYDLHTERIVESHLIAPDILEECVARLRRDVPGLTFSVEYEGDFAHEAAYALGGWDSREVSCGREVGTAALTSLPCAKLLAQHPAMDPDELVRVALEIVGDIVTPTHSSGRALLEMSAYGVTKATALATLAEERGIKPAEVVAFGDMPNDLPMLSWAGTSYAVANAHPDVLAAVDHVTAANNDDGVAVVLENLFRPRGPYR</sequence>
<dbReference type="Gene3D" id="3.40.50.1000">
    <property type="entry name" value="HAD superfamily/HAD-like"/>
    <property type="match status" value="1"/>
</dbReference>
<evidence type="ECO:0000313" key="1">
    <source>
        <dbReference type="EMBL" id="TLP66446.1"/>
    </source>
</evidence>
<name>A0A5R8ZNM0_9ACTN</name>
<protein>
    <submittedName>
        <fullName evidence="1">HAD family phosphatase</fullName>
    </submittedName>
</protein>
<dbReference type="InterPro" id="IPR023214">
    <property type="entry name" value="HAD_sf"/>
</dbReference>
<dbReference type="AlphaFoldDB" id="A0A5R8ZNM0"/>
<dbReference type="GO" id="GO:0000287">
    <property type="term" value="F:magnesium ion binding"/>
    <property type="evidence" value="ECO:0007669"/>
    <property type="project" value="TreeGrafter"/>
</dbReference>
<dbReference type="Gene3D" id="3.30.1240.10">
    <property type="match status" value="1"/>
</dbReference>
<dbReference type="Pfam" id="PF08282">
    <property type="entry name" value="Hydrolase_3"/>
    <property type="match status" value="1"/>
</dbReference>
<reference evidence="1" key="1">
    <citation type="submission" date="2019-05" db="EMBL/GenBank/DDBJ databases">
        <title>Isolation, diversity and antifungal activity of Actinobacteria from wheat.</title>
        <authorList>
            <person name="Yu B."/>
        </authorList>
    </citation>
    <scope>NUCLEOTIDE SEQUENCE [LARGE SCALE GENOMIC DNA]</scope>
    <source>
        <strain evidence="1">NEAU-HEGS1-5</strain>
    </source>
</reference>
<dbReference type="EMBL" id="VANP01000001">
    <property type="protein sequence ID" value="TLP66446.1"/>
    <property type="molecule type" value="Genomic_DNA"/>
</dbReference>
<evidence type="ECO:0000313" key="2">
    <source>
        <dbReference type="Proteomes" id="UP000309033"/>
    </source>
</evidence>
<dbReference type="PANTHER" id="PTHR10000:SF8">
    <property type="entry name" value="HAD SUPERFAMILY HYDROLASE-LIKE, TYPE 3"/>
    <property type="match status" value="1"/>
</dbReference>